<dbReference type="PANTHER" id="PTHR11781">
    <property type="entry name" value="IODOTHYRONINE DEIODINASE"/>
    <property type="match status" value="1"/>
</dbReference>
<dbReference type="Proteomes" id="UP000009022">
    <property type="component" value="Unassembled WGS sequence"/>
</dbReference>
<dbReference type="eggNOG" id="ENOG502QUGZ">
    <property type="taxonomic scope" value="Eukaryota"/>
</dbReference>
<name>B3S145_TRIAD</name>
<dbReference type="HOGENOM" id="CLU_103502_0_0_1"/>
<evidence type="ECO:0000313" key="3">
    <source>
        <dbReference type="Proteomes" id="UP000009022"/>
    </source>
</evidence>
<dbReference type="CTD" id="6755625"/>
<dbReference type="EMBL" id="DS985247">
    <property type="protein sequence ID" value="EDV23174.1"/>
    <property type="molecule type" value="Genomic_DNA"/>
</dbReference>
<keyword evidence="1" id="KW-0893">Thyroid hormones biosynthesis</keyword>
<dbReference type="InParanoid" id="B3S145"/>
<dbReference type="FunCoup" id="B3S145">
    <property type="interactions" value="7"/>
</dbReference>
<dbReference type="KEGG" id="tad:TRIADDRAFT_58192"/>
<dbReference type="OrthoDB" id="428577at2759"/>
<accession>B3S145</accession>
<evidence type="ECO:0000313" key="2">
    <source>
        <dbReference type="EMBL" id="EDV23174.1"/>
    </source>
</evidence>
<gene>
    <name evidence="2" type="ORF">TRIADDRAFT_58192</name>
</gene>
<keyword evidence="1" id="KW-0560">Oxidoreductase</keyword>
<evidence type="ECO:0000256" key="1">
    <source>
        <dbReference type="RuleBase" id="RU000676"/>
    </source>
</evidence>
<dbReference type="FunFam" id="3.40.30.10:FF:000510">
    <property type="entry name" value="Iodothyronine deiodinase"/>
    <property type="match status" value="1"/>
</dbReference>
<sequence>MADRRNDVTWRSGYWLIRENDVTMARREYCLQLQGRCHGYYYPASTSHLQKRMRPIVRKNLQDQKVTLWSYLRSNFLNKQNLLFLGESNRVQFNTIYIKEAHAADEWALPVTNENLGVCFLQPKKLEARINIAKEFINRFQFQLPFFIDCIENETMKAYDAVPERLYVVDDGKIVYSGGPGPFAYSLDDMEQFLEKYVVEGQKSS</sequence>
<dbReference type="GeneID" id="6755625"/>
<dbReference type="PANTHER" id="PTHR11781:SF22">
    <property type="entry name" value="TYPE I IODOTHYRONINE DEIODINASE"/>
    <property type="match status" value="1"/>
</dbReference>
<protein>
    <recommendedName>
        <fullName evidence="1">Iodothyronine deiodinase</fullName>
    </recommendedName>
</protein>
<dbReference type="PhylomeDB" id="B3S145"/>
<dbReference type="AlphaFoldDB" id="B3S145"/>
<dbReference type="RefSeq" id="XP_002114084.1">
    <property type="nucleotide sequence ID" value="XM_002114048.1"/>
</dbReference>
<dbReference type="GO" id="GO:0004800">
    <property type="term" value="F:thyroxine 5'-deiodinase activity"/>
    <property type="evidence" value="ECO:0000318"/>
    <property type="project" value="GO_Central"/>
</dbReference>
<organism evidence="2 3">
    <name type="scientific">Trichoplax adhaerens</name>
    <name type="common">Trichoplax reptans</name>
    <dbReference type="NCBI Taxonomy" id="10228"/>
    <lineage>
        <taxon>Eukaryota</taxon>
        <taxon>Metazoa</taxon>
        <taxon>Placozoa</taxon>
        <taxon>Uniplacotomia</taxon>
        <taxon>Trichoplacea</taxon>
        <taxon>Trichoplacidae</taxon>
        <taxon>Trichoplax</taxon>
    </lineage>
</organism>
<proteinExistence type="inferred from homology"/>
<dbReference type="Pfam" id="PF00837">
    <property type="entry name" value="T4_deiodinase"/>
    <property type="match status" value="1"/>
</dbReference>
<keyword evidence="3" id="KW-1185">Reference proteome</keyword>
<dbReference type="InterPro" id="IPR000643">
    <property type="entry name" value="Iodothyronine_deiodinase"/>
</dbReference>
<dbReference type="GO" id="GO:0042446">
    <property type="term" value="P:hormone biosynthetic process"/>
    <property type="evidence" value="ECO:0007669"/>
    <property type="project" value="UniProtKB-KW"/>
</dbReference>
<reference evidence="2 3" key="1">
    <citation type="journal article" date="2008" name="Nature">
        <title>The Trichoplax genome and the nature of placozoans.</title>
        <authorList>
            <person name="Srivastava M."/>
            <person name="Begovic E."/>
            <person name="Chapman J."/>
            <person name="Putnam N.H."/>
            <person name="Hellsten U."/>
            <person name="Kawashima T."/>
            <person name="Kuo A."/>
            <person name="Mitros T."/>
            <person name="Salamov A."/>
            <person name="Carpenter M.L."/>
            <person name="Signorovitch A.Y."/>
            <person name="Moreno M.A."/>
            <person name="Kamm K."/>
            <person name="Grimwood J."/>
            <person name="Schmutz J."/>
            <person name="Shapiro H."/>
            <person name="Grigoriev I.V."/>
            <person name="Buss L.W."/>
            <person name="Schierwater B."/>
            <person name="Dellaporta S.L."/>
            <person name="Rokhsar D.S."/>
        </authorList>
    </citation>
    <scope>NUCLEOTIDE SEQUENCE [LARGE SCALE GENOMIC DNA]</scope>
    <source>
        <strain evidence="2 3">Grell-BS-1999</strain>
    </source>
</reference>
<dbReference type="Gene3D" id="3.40.30.10">
    <property type="entry name" value="Glutaredoxin"/>
    <property type="match status" value="1"/>
</dbReference>
<comment type="function">
    <text evidence="1">Responsible for the deiodination of T4 (3,5,3',5'-tetraiodothyronine).</text>
</comment>
<dbReference type="GO" id="GO:0042403">
    <property type="term" value="P:thyroid hormone metabolic process"/>
    <property type="evidence" value="ECO:0000318"/>
    <property type="project" value="GO_Central"/>
</dbReference>
<comment type="similarity">
    <text evidence="1">Belongs to the iodothyronine deiodinase family.</text>
</comment>
<keyword evidence="1" id="KW-0712">Selenocysteine</keyword>